<sequence length="113" mass="12350">MFNTSNTHADISSSYWDRPNISDFGLDIGFTRMDGLPPITLISNGISSLGFVNRVDNEEGQENEEVEDDRVTKNDPVEEARPDGAETIMILESDPILIEPKEGGSDGQASHIA</sequence>
<dbReference type="AlphaFoldDB" id="A0A2P5WTV0"/>
<evidence type="ECO:0000256" key="1">
    <source>
        <dbReference type="SAM" id="MobiDB-lite"/>
    </source>
</evidence>
<evidence type="ECO:0000313" key="2">
    <source>
        <dbReference type="EMBL" id="PPR94506.1"/>
    </source>
</evidence>
<feature type="compositionally biased region" description="Acidic residues" evidence="1">
    <location>
        <begin position="58"/>
        <end position="68"/>
    </location>
</feature>
<reference evidence="2 3" key="1">
    <citation type="submission" date="2015-01" db="EMBL/GenBank/DDBJ databases">
        <title>Genome of allotetraploid Gossypium barbadense reveals genomic plasticity and fiber elongation in cotton evolution.</title>
        <authorList>
            <person name="Chen X."/>
            <person name="Liu X."/>
            <person name="Zhao B."/>
            <person name="Zheng H."/>
            <person name="Hu Y."/>
            <person name="Lu G."/>
            <person name="Yang C."/>
            <person name="Chen J."/>
            <person name="Shan C."/>
            <person name="Zhang L."/>
            <person name="Zhou Y."/>
            <person name="Wang L."/>
            <person name="Guo W."/>
            <person name="Bai Y."/>
            <person name="Ruan J."/>
            <person name="Shangguan X."/>
            <person name="Mao Y."/>
            <person name="Jiang J."/>
            <person name="Zhu Y."/>
            <person name="Lei J."/>
            <person name="Kang H."/>
            <person name="Chen S."/>
            <person name="He X."/>
            <person name="Wang R."/>
            <person name="Wang Y."/>
            <person name="Chen J."/>
            <person name="Wang L."/>
            <person name="Yu S."/>
            <person name="Wang B."/>
            <person name="Wei J."/>
            <person name="Song S."/>
            <person name="Lu X."/>
            <person name="Gao Z."/>
            <person name="Gu W."/>
            <person name="Deng X."/>
            <person name="Ma D."/>
            <person name="Wang S."/>
            <person name="Liang W."/>
            <person name="Fang L."/>
            <person name="Cai C."/>
            <person name="Zhu X."/>
            <person name="Zhou B."/>
            <person name="Zhang Y."/>
            <person name="Chen Z."/>
            <person name="Xu S."/>
            <person name="Zhu R."/>
            <person name="Wang S."/>
            <person name="Zhang T."/>
            <person name="Zhao G."/>
        </authorList>
    </citation>
    <scope>NUCLEOTIDE SEQUENCE [LARGE SCALE GENOMIC DNA]</scope>
    <source>
        <strain evidence="3">cv. Xinhai21</strain>
        <tissue evidence="2">Leaf</tissue>
    </source>
</reference>
<proteinExistence type="predicted"/>
<feature type="region of interest" description="Disordered" evidence="1">
    <location>
        <begin position="93"/>
        <end position="113"/>
    </location>
</feature>
<feature type="region of interest" description="Disordered" evidence="1">
    <location>
        <begin position="56"/>
        <end position="78"/>
    </location>
</feature>
<evidence type="ECO:0000313" key="3">
    <source>
        <dbReference type="Proteomes" id="UP000239757"/>
    </source>
</evidence>
<name>A0A2P5WTV0_GOSBA</name>
<gene>
    <name evidence="2" type="ORF">GOBAR_AA26162</name>
</gene>
<dbReference type="EMBL" id="KZ666509">
    <property type="protein sequence ID" value="PPR94506.1"/>
    <property type="molecule type" value="Genomic_DNA"/>
</dbReference>
<organism evidence="2 3">
    <name type="scientific">Gossypium barbadense</name>
    <name type="common">Sea Island cotton</name>
    <name type="synonym">Hibiscus barbadensis</name>
    <dbReference type="NCBI Taxonomy" id="3634"/>
    <lineage>
        <taxon>Eukaryota</taxon>
        <taxon>Viridiplantae</taxon>
        <taxon>Streptophyta</taxon>
        <taxon>Embryophyta</taxon>
        <taxon>Tracheophyta</taxon>
        <taxon>Spermatophyta</taxon>
        <taxon>Magnoliopsida</taxon>
        <taxon>eudicotyledons</taxon>
        <taxon>Gunneridae</taxon>
        <taxon>Pentapetalae</taxon>
        <taxon>rosids</taxon>
        <taxon>malvids</taxon>
        <taxon>Malvales</taxon>
        <taxon>Malvaceae</taxon>
        <taxon>Malvoideae</taxon>
        <taxon>Gossypium</taxon>
    </lineage>
</organism>
<feature type="compositionally biased region" description="Basic and acidic residues" evidence="1">
    <location>
        <begin position="69"/>
        <end position="78"/>
    </location>
</feature>
<protein>
    <submittedName>
        <fullName evidence="2">Uncharacterized protein</fullName>
    </submittedName>
</protein>
<dbReference type="Proteomes" id="UP000239757">
    <property type="component" value="Unassembled WGS sequence"/>
</dbReference>
<accession>A0A2P5WTV0</accession>